<keyword evidence="4" id="KW-1185">Reference proteome</keyword>
<gene>
    <name evidence="3" type="ORF">GO988_16330</name>
</gene>
<evidence type="ECO:0000256" key="1">
    <source>
        <dbReference type="ARBA" id="ARBA00022723"/>
    </source>
</evidence>
<name>A0A7K1THL5_9BACT</name>
<evidence type="ECO:0000313" key="4">
    <source>
        <dbReference type="Proteomes" id="UP000441336"/>
    </source>
</evidence>
<dbReference type="EMBL" id="WQKZ01000004">
    <property type="protein sequence ID" value="MVN77899.1"/>
    <property type="molecule type" value="Genomic_DNA"/>
</dbReference>
<evidence type="ECO:0000313" key="3">
    <source>
        <dbReference type="EMBL" id="MVN77899.1"/>
    </source>
</evidence>
<accession>A0A7K1THL5</accession>
<organism evidence="3 4">
    <name type="scientific">Hymenobacter ginkgonis</name>
    <dbReference type="NCBI Taxonomy" id="2682976"/>
    <lineage>
        <taxon>Bacteria</taxon>
        <taxon>Pseudomonadati</taxon>
        <taxon>Bacteroidota</taxon>
        <taxon>Cytophagia</taxon>
        <taxon>Cytophagales</taxon>
        <taxon>Hymenobacteraceae</taxon>
        <taxon>Hymenobacter</taxon>
    </lineage>
</organism>
<keyword evidence="1" id="KW-0479">Metal-binding</keyword>
<dbReference type="InterPro" id="IPR018146">
    <property type="entry name" value="Glyoxalase_1_CS"/>
</dbReference>
<dbReference type="Proteomes" id="UP000441336">
    <property type="component" value="Unassembled WGS sequence"/>
</dbReference>
<dbReference type="AlphaFoldDB" id="A0A7K1THL5"/>
<dbReference type="InterPro" id="IPR037523">
    <property type="entry name" value="VOC_core"/>
</dbReference>
<dbReference type="InterPro" id="IPR004360">
    <property type="entry name" value="Glyas_Fos-R_dOase_dom"/>
</dbReference>
<dbReference type="PROSITE" id="PS51819">
    <property type="entry name" value="VOC"/>
    <property type="match status" value="1"/>
</dbReference>
<proteinExistence type="predicted"/>
<dbReference type="RefSeq" id="WP_157567497.1">
    <property type="nucleotide sequence ID" value="NZ_WQKZ01000004.1"/>
</dbReference>
<dbReference type="GO" id="GO:0046872">
    <property type="term" value="F:metal ion binding"/>
    <property type="evidence" value="ECO:0007669"/>
    <property type="project" value="UniProtKB-KW"/>
</dbReference>
<dbReference type="Pfam" id="PF00903">
    <property type="entry name" value="Glyoxalase"/>
    <property type="match status" value="1"/>
</dbReference>
<reference evidence="3 4" key="1">
    <citation type="submission" date="2019-12" db="EMBL/GenBank/DDBJ databases">
        <title>Hymenobacter sp. HMF4947 Genome sequencing and assembly.</title>
        <authorList>
            <person name="Kang H."/>
            <person name="Cha I."/>
            <person name="Kim H."/>
            <person name="Joh K."/>
        </authorList>
    </citation>
    <scope>NUCLEOTIDE SEQUENCE [LARGE SCALE GENOMIC DNA]</scope>
    <source>
        <strain evidence="3 4">HMF4947</strain>
    </source>
</reference>
<dbReference type="PROSITE" id="PS00934">
    <property type="entry name" value="GLYOXALASE_I_1"/>
    <property type="match status" value="1"/>
</dbReference>
<protein>
    <submittedName>
        <fullName evidence="3">Bleomycin resistance protein</fullName>
    </submittedName>
</protein>
<feature type="domain" description="VOC" evidence="2">
    <location>
        <begin position="9"/>
        <end position="130"/>
    </location>
</feature>
<dbReference type="InterPro" id="IPR029068">
    <property type="entry name" value="Glyas_Bleomycin-R_OHBP_Dase"/>
</dbReference>
<sequence>MAIQPKTPGLHHVALRVTDFARTKAFYQDLLGFPMVLETPELMGCLVGSVFVGFKQAAPLHPLDTTFTPFNIGLDHLAMACADESELHRVADALQAAGVENTGVKTDATLQKLYVAFKDPDRIAWEFYMV</sequence>
<dbReference type="Gene3D" id="3.10.180.10">
    <property type="entry name" value="2,3-Dihydroxybiphenyl 1,2-Dioxygenase, domain 1"/>
    <property type="match status" value="1"/>
</dbReference>
<comment type="caution">
    <text evidence="3">The sequence shown here is derived from an EMBL/GenBank/DDBJ whole genome shotgun (WGS) entry which is preliminary data.</text>
</comment>
<dbReference type="GO" id="GO:0004462">
    <property type="term" value="F:lactoylglutathione lyase activity"/>
    <property type="evidence" value="ECO:0007669"/>
    <property type="project" value="InterPro"/>
</dbReference>
<evidence type="ECO:0000259" key="2">
    <source>
        <dbReference type="PROSITE" id="PS51819"/>
    </source>
</evidence>
<dbReference type="SUPFAM" id="SSF54593">
    <property type="entry name" value="Glyoxalase/Bleomycin resistance protein/Dihydroxybiphenyl dioxygenase"/>
    <property type="match status" value="1"/>
</dbReference>